<evidence type="ECO:0000256" key="1">
    <source>
        <dbReference type="SAM" id="Phobius"/>
    </source>
</evidence>
<comment type="caution">
    <text evidence="2">The sequence shown here is derived from an EMBL/GenBank/DDBJ whole genome shotgun (WGS) entry which is preliminary data.</text>
</comment>
<dbReference type="Proteomes" id="UP000244722">
    <property type="component" value="Unassembled WGS sequence"/>
</dbReference>
<keyword evidence="1" id="KW-0812">Transmembrane</keyword>
<evidence type="ECO:0000313" key="2">
    <source>
        <dbReference type="EMBL" id="PUU75243.1"/>
    </source>
</evidence>
<keyword evidence="3" id="KW-1185">Reference proteome</keyword>
<proteinExistence type="predicted"/>
<keyword evidence="1" id="KW-1133">Transmembrane helix</keyword>
<reference evidence="2 3" key="1">
    <citation type="submission" date="2017-04" db="EMBL/GenBank/DDBJ databases">
        <title>Draft genome sequence of Tuber borchii Vittad., a whitish edible truffle.</title>
        <authorList>
            <consortium name="DOE Joint Genome Institute"/>
            <person name="Murat C."/>
            <person name="Kuo A."/>
            <person name="Barry K.W."/>
            <person name="Clum A."/>
            <person name="Dockter R.B."/>
            <person name="Fauchery L."/>
            <person name="Iotti M."/>
            <person name="Kohler A."/>
            <person name="Labutti K."/>
            <person name="Lindquist E.A."/>
            <person name="Lipzen A."/>
            <person name="Ohm R.A."/>
            <person name="Wang M."/>
            <person name="Grigoriev I.V."/>
            <person name="Zambonelli A."/>
            <person name="Martin F.M."/>
        </authorList>
    </citation>
    <scope>NUCLEOTIDE SEQUENCE [LARGE SCALE GENOMIC DNA]</scope>
    <source>
        <strain evidence="2 3">Tbo3840</strain>
    </source>
</reference>
<name>A0A2T6ZID6_TUBBO</name>
<gene>
    <name evidence="2" type="ORF">B9Z19DRAFT_1067575</name>
</gene>
<accession>A0A2T6ZID6</accession>
<sequence>MLRCSLWLFRNLPEYTGCPVFHSNKLVVYLTPEKAYDYVGKESVVIVEDIQSESVEGGGSGGSRTQSAALLQCFDTNTSTKKQSPNRQAIEKDLLYLYLVIAFEVGGDLYVLGTMLILMKNQFLEGVRTVAPRLYIGSYHNIQLVANEHSPTEGNMYRSPYAEDSWNLSSEIIDWCNRLLSLYRNNFCKRLPGLRRLALVLYGPTRTGKTECAWSLGNHIFFSGRFKVLRYRDTYEYVVFDDVEFSCLDVVKFWFGNQLEFTSMDKCCKKTKIFHSQPVIGFFNHDSHLASWADSE</sequence>
<keyword evidence="1" id="KW-0472">Membrane</keyword>
<dbReference type="EMBL" id="NESQ01000240">
    <property type="protein sequence ID" value="PUU75243.1"/>
    <property type="molecule type" value="Genomic_DNA"/>
</dbReference>
<dbReference type="AlphaFoldDB" id="A0A2T6ZID6"/>
<organism evidence="2 3">
    <name type="scientific">Tuber borchii</name>
    <name type="common">White truffle</name>
    <dbReference type="NCBI Taxonomy" id="42251"/>
    <lineage>
        <taxon>Eukaryota</taxon>
        <taxon>Fungi</taxon>
        <taxon>Dikarya</taxon>
        <taxon>Ascomycota</taxon>
        <taxon>Pezizomycotina</taxon>
        <taxon>Pezizomycetes</taxon>
        <taxon>Pezizales</taxon>
        <taxon>Tuberaceae</taxon>
        <taxon>Tuber</taxon>
    </lineage>
</organism>
<protein>
    <submittedName>
        <fullName evidence="2">Uncharacterized protein</fullName>
    </submittedName>
</protein>
<dbReference type="OrthoDB" id="5497736at2759"/>
<evidence type="ECO:0000313" key="3">
    <source>
        <dbReference type="Proteomes" id="UP000244722"/>
    </source>
</evidence>
<feature type="transmembrane region" description="Helical" evidence="1">
    <location>
        <begin position="95"/>
        <end position="119"/>
    </location>
</feature>